<organism evidence="5 6">
    <name type="scientific">Westerdykella ornata</name>
    <dbReference type="NCBI Taxonomy" id="318751"/>
    <lineage>
        <taxon>Eukaryota</taxon>
        <taxon>Fungi</taxon>
        <taxon>Dikarya</taxon>
        <taxon>Ascomycota</taxon>
        <taxon>Pezizomycotina</taxon>
        <taxon>Dothideomycetes</taxon>
        <taxon>Pleosporomycetidae</taxon>
        <taxon>Pleosporales</taxon>
        <taxon>Sporormiaceae</taxon>
        <taxon>Westerdykella</taxon>
    </lineage>
</organism>
<dbReference type="EMBL" id="ML986549">
    <property type="protein sequence ID" value="KAF2271321.1"/>
    <property type="molecule type" value="Genomic_DNA"/>
</dbReference>
<dbReference type="GeneID" id="54547581"/>
<reference evidence="5" key="1">
    <citation type="journal article" date="2020" name="Stud. Mycol.">
        <title>101 Dothideomycetes genomes: a test case for predicting lifestyles and emergence of pathogens.</title>
        <authorList>
            <person name="Haridas S."/>
            <person name="Albert R."/>
            <person name="Binder M."/>
            <person name="Bloem J."/>
            <person name="Labutti K."/>
            <person name="Salamov A."/>
            <person name="Andreopoulos B."/>
            <person name="Baker S."/>
            <person name="Barry K."/>
            <person name="Bills G."/>
            <person name="Bluhm B."/>
            <person name="Cannon C."/>
            <person name="Castanera R."/>
            <person name="Culley D."/>
            <person name="Daum C."/>
            <person name="Ezra D."/>
            <person name="Gonzalez J."/>
            <person name="Henrissat B."/>
            <person name="Kuo A."/>
            <person name="Liang C."/>
            <person name="Lipzen A."/>
            <person name="Lutzoni F."/>
            <person name="Magnuson J."/>
            <person name="Mondo S."/>
            <person name="Nolan M."/>
            <person name="Ohm R."/>
            <person name="Pangilinan J."/>
            <person name="Park H.-J."/>
            <person name="Ramirez L."/>
            <person name="Alfaro M."/>
            <person name="Sun H."/>
            <person name="Tritt A."/>
            <person name="Yoshinaga Y."/>
            <person name="Zwiers L.-H."/>
            <person name="Turgeon B."/>
            <person name="Goodwin S."/>
            <person name="Spatafora J."/>
            <person name="Crous P."/>
            <person name="Grigoriev I."/>
        </authorList>
    </citation>
    <scope>NUCLEOTIDE SEQUENCE</scope>
    <source>
        <strain evidence="5">CBS 379.55</strain>
    </source>
</reference>
<accession>A0A6A6J420</accession>
<evidence type="ECO:0000256" key="1">
    <source>
        <dbReference type="ARBA" id="ARBA00007274"/>
    </source>
</evidence>
<feature type="compositionally biased region" description="Pro residues" evidence="3">
    <location>
        <begin position="133"/>
        <end position="144"/>
    </location>
</feature>
<proteinExistence type="inferred from homology"/>
<evidence type="ECO:0000256" key="3">
    <source>
        <dbReference type="SAM" id="MobiDB-lite"/>
    </source>
</evidence>
<dbReference type="InterPro" id="IPR011004">
    <property type="entry name" value="Trimer_LpxA-like_sf"/>
</dbReference>
<feature type="domain" description="Maltose/galactoside acetyltransferase" evidence="4">
    <location>
        <begin position="152"/>
        <end position="208"/>
    </location>
</feature>
<dbReference type="SMART" id="SM01266">
    <property type="entry name" value="Mac"/>
    <property type="match status" value="1"/>
</dbReference>
<evidence type="ECO:0000313" key="5">
    <source>
        <dbReference type="EMBL" id="KAF2271321.1"/>
    </source>
</evidence>
<evidence type="ECO:0000259" key="4">
    <source>
        <dbReference type="SMART" id="SM01266"/>
    </source>
</evidence>
<dbReference type="Pfam" id="PF00132">
    <property type="entry name" value="Hexapep"/>
    <property type="match status" value="1"/>
</dbReference>
<dbReference type="GO" id="GO:0008374">
    <property type="term" value="F:O-acyltransferase activity"/>
    <property type="evidence" value="ECO:0007669"/>
    <property type="project" value="TreeGrafter"/>
</dbReference>
<evidence type="ECO:0000313" key="6">
    <source>
        <dbReference type="Proteomes" id="UP000800097"/>
    </source>
</evidence>
<dbReference type="Proteomes" id="UP000800097">
    <property type="component" value="Unassembled WGS sequence"/>
</dbReference>
<dbReference type="PANTHER" id="PTHR23416">
    <property type="entry name" value="SIALIC ACID SYNTHASE-RELATED"/>
    <property type="match status" value="1"/>
</dbReference>
<feature type="compositionally biased region" description="Basic and acidic residues" evidence="3">
    <location>
        <begin position="14"/>
        <end position="26"/>
    </location>
</feature>
<sequence>MTDGARGRPIVVEENEHQVQRAEWRNWTDPVTQTHQRPHHPEHSQAPEHPYAASTAPSMPPPILSRERYAQQTPAPVPQTSHQPRVYNHSPSSMSHVLNHSPSGTVEPPPLHPASSHSGLPSAHHTPSSSVQPVPPPPYYPPQPARRERSEKDKMLAGEDFLAFHPSLLAERDHCSNLVFRFNMTSKDNVQITHKERSRHFQAIVEAKWNIDLHYRASGSSAIPYVAGHVGQDVHVSTPFHCDYGYNLVIGDFVSIGPGCKFLDSGRITIGRTARIGAGVIIDTQKVPTDSKSRKGVQGTCVAREVVIGENVYVGAGAVICAGVKIGTGAIVQPGAVVMKVRSAFRGCVGAYE</sequence>
<dbReference type="GO" id="GO:0016407">
    <property type="term" value="F:acetyltransferase activity"/>
    <property type="evidence" value="ECO:0007669"/>
    <property type="project" value="InterPro"/>
</dbReference>
<dbReference type="OrthoDB" id="25818at2759"/>
<dbReference type="RefSeq" id="XP_033648860.1">
    <property type="nucleotide sequence ID" value="XM_033794406.1"/>
</dbReference>
<keyword evidence="6" id="KW-1185">Reference proteome</keyword>
<dbReference type="InterPro" id="IPR051159">
    <property type="entry name" value="Hexapeptide_acetyltransf"/>
</dbReference>
<dbReference type="SUPFAM" id="SSF51161">
    <property type="entry name" value="Trimeric LpxA-like enzymes"/>
    <property type="match status" value="1"/>
</dbReference>
<protein>
    <submittedName>
        <fullName evidence="5">Trimeric LpxA-like protein</fullName>
    </submittedName>
</protein>
<dbReference type="Pfam" id="PF12464">
    <property type="entry name" value="Mac"/>
    <property type="match status" value="1"/>
</dbReference>
<gene>
    <name evidence="5" type="ORF">EI97DRAFT_286325</name>
</gene>
<dbReference type="PANTHER" id="PTHR23416:SF76">
    <property type="entry name" value="ZN(II)2CYS6 TRANSCRIPTION FACTOR (EUROFUNG)"/>
    <property type="match status" value="1"/>
</dbReference>
<keyword evidence="2" id="KW-0808">Transferase</keyword>
<feature type="region of interest" description="Disordered" evidence="3">
    <location>
        <begin position="1"/>
        <end position="151"/>
    </location>
</feature>
<dbReference type="AlphaFoldDB" id="A0A6A6J420"/>
<name>A0A6A6J420_WESOR</name>
<dbReference type="InterPro" id="IPR001451">
    <property type="entry name" value="Hexapep"/>
</dbReference>
<evidence type="ECO:0000256" key="2">
    <source>
        <dbReference type="ARBA" id="ARBA00022679"/>
    </source>
</evidence>
<comment type="similarity">
    <text evidence="1">Belongs to the transferase hexapeptide repeat family.</text>
</comment>
<dbReference type="Gene3D" id="2.160.10.10">
    <property type="entry name" value="Hexapeptide repeat proteins"/>
    <property type="match status" value="1"/>
</dbReference>
<dbReference type="InterPro" id="IPR024688">
    <property type="entry name" value="Mac_dom"/>
</dbReference>
<feature type="compositionally biased region" description="Polar residues" evidence="3">
    <location>
        <begin position="70"/>
        <end position="104"/>
    </location>
</feature>